<dbReference type="FunCoup" id="Q54PM3">
    <property type="interactions" value="435"/>
</dbReference>
<dbReference type="HOGENOM" id="CLU_401956_0_0_1"/>
<accession>Q54PM3</accession>
<dbReference type="InterPro" id="IPR027417">
    <property type="entry name" value="P-loop_NTPase"/>
</dbReference>
<dbReference type="AlphaFoldDB" id="Q54PM3"/>
<sequence>MSSFIRYGIKRIQKRNDFGILSGGNLFRFYTSNHKQYFISLNSPSSLHRANCVSGSNSLVVTRAYLVSEVGSDTVPPKEILETLASPFEKQLKLIESQNSDIMNEYYNLLRNEKPKHMGSFIFLGFSCGEVLETSKAVDKIMGVELFSNLGILKKIYYIHCRRNKDSVSSFEIKNSDGSRNFKKIYNIDTIKSVLKAFNENANEGEYSSRDIIFESPNTDNYTLVLTPHFLNQLEKRITNEVIRKQILNAIFLRCPNPVFVPVVSGLKPFLENENEILLCKHYDRYSTSTIGVITDTDQKLITREMLTPDGWIKIMKGDDIDQKIIEIKNRMYKFFFRNNSSYFQDLITTRFKTVKTLLESGNGLTKSTFSLNLLLFFMSEWNIHSMSLKQFIGKRIEKKLTSILVSKMGDLNMDRIDFSEFNEEREMGIVEIFDSFEKANGNEQTDLDEFTFVNVKKQWLFFSKSLRGEELPNHYINVYSKQFIDSISKIPEVSGISESKYPSIFEISWNRNYKRALSSLMDDDYIFNIQSQIVDDVATAIDNFTKEKAYDVPVLGYVLRDEAFNFKNTMDDNVFCQLVSKEFSPSVTYEEFRESVNQVYSLNNIQELQLLGFSCIALSKKLSREIVNASMGSIIKHVILRAIESISYNKSSFQNNSLDEIPKLLKSGEILKKSFGFKSLSNKK</sequence>
<evidence type="ECO:0000313" key="2">
    <source>
        <dbReference type="Proteomes" id="UP000002195"/>
    </source>
</evidence>
<protein>
    <submittedName>
        <fullName evidence="1">Uncharacterized protein</fullName>
    </submittedName>
</protein>
<dbReference type="eggNOG" id="ENOG502RI3P">
    <property type="taxonomic scope" value="Eukaryota"/>
</dbReference>
<dbReference type="OMA" id="SIFEISW"/>
<dbReference type="Gene3D" id="3.40.50.300">
    <property type="entry name" value="P-loop containing nucleotide triphosphate hydrolases"/>
    <property type="match status" value="1"/>
</dbReference>
<organism evidence="1 2">
    <name type="scientific">Dictyostelium discoideum</name>
    <name type="common">Social amoeba</name>
    <dbReference type="NCBI Taxonomy" id="44689"/>
    <lineage>
        <taxon>Eukaryota</taxon>
        <taxon>Amoebozoa</taxon>
        <taxon>Evosea</taxon>
        <taxon>Eumycetozoa</taxon>
        <taxon>Dictyostelia</taxon>
        <taxon>Dictyosteliales</taxon>
        <taxon>Dictyosteliaceae</taxon>
        <taxon>Dictyostelium</taxon>
    </lineage>
</organism>
<dbReference type="RefSeq" id="XP_638631.1">
    <property type="nucleotide sequence ID" value="XM_633539.1"/>
</dbReference>
<dbReference type="PaxDb" id="44689-DDB0186018"/>
<keyword evidence="2" id="KW-1185">Reference proteome</keyword>
<dbReference type="dictyBase" id="DDB_G0284439"/>
<name>Q54PM3_DICDI</name>
<gene>
    <name evidence="1" type="ORF">DDB_G0284439</name>
</gene>
<proteinExistence type="predicted"/>
<comment type="caution">
    <text evidence="1">The sequence shown here is derived from an EMBL/GenBank/DDBJ whole genome shotgun (WGS) entry which is preliminary data.</text>
</comment>
<evidence type="ECO:0000313" key="1">
    <source>
        <dbReference type="EMBL" id="EAL65268.1"/>
    </source>
</evidence>
<dbReference type="InParanoid" id="Q54PM3"/>
<dbReference type="VEuPathDB" id="AmoebaDB:DDB_G0284439"/>
<reference evidence="1 2" key="1">
    <citation type="journal article" date="2005" name="Nature">
        <title>The genome of the social amoeba Dictyostelium discoideum.</title>
        <authorList>
            <consortium name="The Dictyostelium discoideum Sequencing Consortium"/>
            <person name="Eichinger L."/>
            <person name="Pachebat J.A."/>
            <person name="Glockner G."/>
            <person name="Rajandream M.A."/>
            <person name="Sucgang R."/>
            <person name="Berriman M."/>
            <person name="Song J."/>
            <person name="Olsen R."/>
            <person name="Szafranski K."/>
            <person name="Xu Q."/>
            <person name="Tunggal B."/>
            <person name="Kummerfeld S."/>
            <person name="Madera M."/>
            <person name="Konfortov B.A."/>
            <person name="Rivero F."/>
            <person name="Bankier A.T."/>
            <person name="Lehmann R."/>
            <person name="Hamlin N."/>
            <person name="Davies R."/>
            <person name="Gaudet P."/>
            <person name="Fey P."/>
            <person name="Pilcher K."/>
            <person name="Chen G."/>
            <person name="Saunders D."/>
            <person name="Sodergren E."/>
            <person name="Davis P."/>
            <person name="Kerhornou A."/>
            <person name="Nie X."/>
            <person name="Hall N."/>
            <person name="Anjard C."/>
            <person name="Hemphill L."/>
            <person name="Bason N."/>
            <person name="Farbrother P."/>
            <person name="Desany B."/>
            <person name="Just E."/>
            <person name="Morio T."/>
            <person name="Rost R."/>
            <person name="Churcher C."/>
            <person name="Cooper J."/>
            <person name="Haydock S."/>
            <person name="van Driessche N."/>
            <person name="Cronin A."/>
            <person name="Goodhead I."/>
            <person name="Muzny D."/>
            <person name="Mourier T."/>
            <person name="Pain A."/>
            <person name="Lu M."/>
            <person name="Harper D."/>
            <person name="Lindsay R."/>
            <person name="Hauser H."/>
            <person name="James K."/>
            <person name="Quiles M."/>
            <person name="Madan Babu M."/>
            <person name="Saito T."/>
            <person name="Buchrieser C."/>
            <person name="Wardroper A."/>
            <person name="Felder M."/>
            <person name="Thangavelu M."/>
            <person name="Johnson D."/>
            <person name="Knights A."/>
            <person name="Loulseged H."/>
            <person name="Mungall K."/>
            <person name="Oliver K."/>
            <person name="Price C."/>
            <person name="Quail M.A."/>
            <person name="Urushihara H."/>
            <person name="Hernandez J."/>
            <person name="Rabbinowitsch E."/>
            <person name="Steffen D."/>
            <person name="Sanders M."/>
            <person name="Ma J."/>
            <person name="Kohara Y."/>
            <person name="Sharp S."/>
            <person name="Simmonds M."/>
            <person name="Spiegler S."/>
            <person name="Tivey A."/>
            <person name="Sugano S."/>
            <person name="White B."/>
            <person name="Walker D."/>
            <person name="Woodward J."/>
            <person name="Winckler T."/>
            <person name="Tanaka Y."/>
            <person name="Shaulsky G."/>
            <person name="Schleicher M."/>
            <person name="Weinstock G."/>
            <person name="Rosenthal A."/>
            <person name="Cox E.C."/>
            <person name="Chisholm R.L."/>
            <person name="Gibbs R."/>
            <person name="Loomis W.F."/>
            <person name="Platzer M."/>
            <person name="Kay R.R."/>
            <person name="Williams J."/>
            <person name="Dear P.H."/>
            <person name="Noegel A.A."/>
            <person name="Barrell B."/>
            <person name="Kuspa A."/>
        </authorList>
    </citation>
    <scope>NUCLEOTIDE SEQUENCE [LARGE SCALE GENOMIC DNA]</scope>
    <source>
        <strain evidence="1 2">AX4</strain>
    </source>
</reference>
<dbReference type="GeneID" id="8624602"/>
<dbReference type="EMBL" id="AAFI02000064">
    <property type="protein sequence ID" value="EAL65268.1"/>
    <property type="molecule type" value="Genomic_DNA"/>
</dbReference>
<dbReference type="KEGG" id="ddi:DDB_G0284439"/>
<dbReference type="Proteomes" id="UP000002195">
    <property type="component" value="Unassembled WGS sequence"/>
</dbReference>